<reference evidence="2 3" key="1">
    <citation type="submission" date="2020-08" db="EMBL/GenBank/DDBJ databases">
        <title>Edaphobacter telluris sp. nov. and Acidobacterium dinghuensis sp. nov., two acidobacteria isolated from forest soil.</title>
        <authorList>
            <person name="Fu J."/>
            <person name="Qiu L."/>
        </authorList>
    </citation>
    <scope>NUCLEOTIDE SEQUENCE [LARGE SCALE GENOMIC DNA]</scope>
    <source>
        <strain evidence="2">4Y35</strain>
    </source>
</reference>
<dbReference type="InterPro" id="IPR030802">
    <property type="entry name" value="Permease_MalE"/>
</dbReference>
<keyword evidence="3" id="KW-1185">Reference proteome</keyword>
<evidence type="ECO:0000313" key="2">
    <source>
        <dbReference type="EMBL" id="QNI30448.1"/>
    </source>
</evidence>
<dbReference type="GO" id="GO:0043190">
    <property type="term" value="C:ATP-binding cassette (ABC) transporter complex"/>
    <property type="evidence" value="ECO:0007669"/>
    <property type="project" value="InterPro"/>
</dbReference>
<dbReference type="Proteomes" id="UP000515312">
    <property type="component" value="Chromosome"/>
</dbReference>
<sequence>MKRYGAVQLVVDIVVVAFTRELGPLLTAIVVSGRSGSAFSAEIGTMVVTEEIDALRTMAIDPVELVLAPKYLGAMIAVPCLTVMSSAFAMLAGAGFMFLSQNITLPIF</sequence>
<keyword evidence="1" id="KW-0472">Membrane</keyword>
<dbReference type="PANTHER" id="PTHR30188">
    <property type="entry name" value="ABC TRANSPORTER PERMEASE PROTEIN-RELATED"/>
    <property type="match status" value="1"/>
</dbReference>
<gene>
    <name evidence="2" type="ORF">H7849_14950</name>
</gene>
<evidence type="ECO:0000256" key="1">
    <source>
        <dbReference type="SAM" id="Phobius"/>
    </source>
</evidence>
<proteinExistence type="predicted"/>
<name>A0A7G8BD28_9BACT</name>
<dbReference type="RefSeq" id="WP_186740347.1">
    <property type="nucleotide sequence ID" value="NZ_CP060394.1"/>
</dbReference>
<protein>
    <submittedName>
        <fullName evidence="2">ABC transporter permease</fullName>
    </submittedName>
</protein>
<evidence type="ECO:0000313" key="3">
    <source>
        <dbReference type="Proteomes" id="UP000515312"/>
    </source>
</evidence>
<dbReference type="EMBL" id="CP060394">
    <property type="protein sequence ID" value="QNI30448.1"/>
    <property type="molecule type" value="Genomic_DNA"/>
</dbReference>
<feature type="transmembrane region" description="Helical" evidence="1">
    <location>
        <begin position="71"/>
        <end position="99"/>
    </location>
</feature>
<dbReference type="PANTHER" id="PTHR30188:SF3">
    <property type="entry name" value="ABC TRANSPORTER PERMEASE"/>
    <property type="match status" value="1"/>
</dbReference>
<keyword evidence="1" id="KW-1133">Transmembrane helix</keyword>
<organism evidence="2 3">
    <name type="scientific">Alloacidobacterium dinghuense</name>
    <dbReference type="NCBI Taxonomy" id="2763107"/>
    <lineage>
        <taxon>Bacteria</taxon>
        <taxon>Pseudomonadati</taxon>
        <taxon>Acidobacteriota</taxon>
        <taxon>Terriglobia</taxon>
        <taxon>Terriglobales</taxon>
        <taxon>Acidobacteriaceae</taxon>
        <taxon>Alloacidobacterium</taxon>
    </lineage>
</organism>
<keyword evidence="1" id="KW-0812">Transmembrane</keyword>
<dbReference type="GO" id="GO:0005548">
    <property type="term" value="F:phospholipid transporter activity"/>
    <property type="evidence" value="ECO:0007669"/>
    <property type="project" value="TreeGrafter"/>
</dbReference>
<dbReference type="AlphaFoldDB" id="A0A7G8BD28"/>
<dbReference type="Pfam" id="PF02405">
    <property type="entry name" value="MlaE"/>
    <property type="match status" value="1"/>
</dbReference>
<accession>A0A7G8BD28</accession>
<dbReference type="KEGG" id="adin:H7849_14950"/>